<evidence type="ECO:0000256" key="8">
    <source>
        <dbReference type="ARBA" id="ARBA00023136"/>
    </source>
</evidence>
<evidence type="ECO:0000259" key="11">
    <source>
        <dbReference type="Pfam" id="PF00905"/>
    </source>
</evidence>
<comment type="caution">
    <text evidence="13">The sequence shown here is derived from an EMBL/GenBank/DDBJ whole genome shotgun (WGS) entry which is preliminary data.</text>
</comment>
<evidence type="ECO:0000256" key="3">
    <source>
        <dbReference type="ARBA" id="ARBA00022475"/>
    </source>
</evidence>
<keyword evidence="4 10" id="KW-0812">Transmembrane</keyword>
<evidence type="ECO:0000256" key="7">
    <source>
        <dbReference type="ARBA" id="ARBA00022989"/>
    </source>
</evidence>
<organism evidence="13 14">
    <name type="scientific">Candidatus Taylorbacteria bacterium RIFCSPHIGHO2_02_FULL_45_35</name>
    <dbReference type="NCBI Taxonomy" id="1802311"/>
    <lineage>
        <taxon>Bacteria</taxon>
        <taxon>Candidatus Tayloriibacteriota</taxon>
    </lineage>
</organism>
<dbReference type="InterPro" id="IPR050515">
    <property type="entry name" value="Beta-lactam/transpept"/>
</dbReference>
<evidence type="ECO:0000256" key="9">
    <source>
        <dbReference type="ARBA" id="ARBA00023316"/>
    </source>
</evidence>
<comment type="subcellular location">
    <subcellularLocation>
        <location evidence="2">Cell membrane</location>
    </subcellularLocation>
    <subcellularLocation>
        <location evidence="1">Membrane</location>
        <topology evidence="1">Single-pass membrane protein</topology>
    </subcellularLocation>
</comment>
<feature type="domain" description="Penicillin-binding protein transpeptidase" evidence="11">
    <location>
        <begin position="229"/>
        <end position="539"/>
    </location>
</feature>
<feature type="domain" description="Penicillin-binding protein dimerisation" evidence="12">
    <location>
        <begin position="122"/>
        <end position="189"/>
    </location>
</feature>
<dbReference type="SUPFAM" id="SSF56519">
    <property type="entry name" value="Penicillin binding protein dimerisation domain"/>
    <property type="match status" value="1"/>
</dbReference>
<dbReference type="Pfam" id="PF00905">
    <property type="entry name" value="Transpeptidase"/>
    <property type="match status" value="1"/>
</dbReference>
<dbReference type="InterPro" id="IPR001460">
    <property type="entry name" value="PCN-bd_Tpept"/>
</dbReference>
<dbReference type="InterPro" id="IPR036138">
    <property type="entry name" value="PBP_dimer_sf"/>
</dbReference>
<dbReference type="PANTHER" id="PTHR30627:SF2">
    <property type="entry name" value="PEPTIDOGLYCAN D,D-TRANSPEPTIDASE MRDA"/>
    <property type="match status" value="1"/>
</dbReference>
<keyword evidence="6" id="KW-0573">Peptidoglycan synthesis</keyword>
<evidence type="ECO:0000256" key="2">
    <source>
        <dbReference type="ARBA" id="ARBA00004236"/>
    </source>
</evidence>
<gene>
    <name evidence="13" type="ORF">A3D56_00135</name>
</gene>
<name>A0A1G2MW38_9BACT</name>
<dbReference type="InterPro" id="IPR012338">
    <property type="entry name" value="Beta-lactam/transpept-like"/>
</dbReference>
<dbReference type="AlphaFoldDB" id="A0A1G2MW38"/>
<dbReference type="InterPro" id="IPR005311">
    <property type="entry name" value="PBP_dimer"/>
</dbReference>
<protein>
    <recommendedName>
        <fullName evidence="15">Penicillin-binding protein 2</fullName>
    </recommendedName>
</protein>
<keyword evidence="8 10" id="KW-0472">Membrane</keyword>
<dbReference type="GO" id="GO:0008658">
    <property type="term" value="F:penicillin binding"/>
    <property type="evidence" value="ECO:0007669"/>
    <property type="project" value="InterPro"/>
</dbReference>
<keyword evidence="3" id="KW-1003">Cell membrane</keyword>
<feature type="transmembrane region" description="Helical" evidence="10">
    <location>
        <begin position="50"/>
        <end position="70"/>
    </location>
</feature>
<dbReference type="GO" id="GO:0071555">
    <property type="term" value="P:cell wall organization"/>
    <property type="evidence" value="ECO:0007669"/>
    <property type="project" value="UniProtKB-KW"/>
</dbReference>
<dbReference type="SUPFAM" id="SSF56601">
    <property type="entry name" value="beta-lactamase/transpeptidase-like"/>
    <property type="match status" value="1"/>
</dbReference>
<dbReference type="Proteomes" id="UP000177943">
    <property type="component" value="Unassembled WGS sequence"/>
</dbReference>
<dbReference type="GO" id="GO:0005886">
    <property type="term" value="C:plasma membrane"/>
    <property type="evidence" value="ECO:0007669"/>
    <property type="project" value="UniProtKB-SubCell"/>
</dbReference>
<dbReference type="EMBL" id="MHRP01000001">
    <property type="protein sequence ID" value="OHA28073.1"/>
    <property type="molecule type" value="Genomic_DNA"/>
</dbReference>
<dbReference type="PANTHER" id="PTHR30627">
    <property type="entry name" value="PEPTIDOGLYCAN D,D-TRANSPEPTIDASE"/>
    <property type="match status" value="1"/>
</dbReference>
<dbReference type="GO" id="GO:0008360">
    <property type="term" value="P:regulation of cell shape"/>
    <property type="evidence" value="ECO:0007669"/>
    <property type="project" value="UniProtKB-KW"/>
</dbReference>
<keyword evidence="5" id="KW-0133">Cell shape</keyword>
<keyword evidence="7 10" id="KW-1133">Transmembrane helix</keyword>
<dbReference type="GO" id="GO:0071972">
    <property type="term" value="F:peptidoglycan L,D-transpeptidase activity"/>
    <property type="evidence" value="ECO:0007669"/>
    <property type="project" value="TreeGrafter"/>
</dbReference>
<evidence type="ECO:0008006" key="15">
    <source>
        <dbReference type="Google" id="ProtNLM"/>
    </source>
</evidence>
<dbReference type="GO" id="GO:0009252">
    <property type="term" value="P:peptidoglycan biosynthetic process"/>
    <property type="evidence" value="ECO:0007669"/>
    <property type="project" value="UniProtKB-KW"/>
</dbReference>
<evidence type="ECO:0000259" key="12">
    <source>
        <dbReference type="Pfam" id="PF03717"/>
    </source>
</evidence>
<evidence type="ECO:0000256" key="5">
    <source>
        <dbReference type="ARBA" id="ARBA00022960"/>
    </source>
</evidence>
<accession>A0A1G2MW38</accession>
<keyword evidence="9" id="KW-0961">Cell wall biogenesis/degradation</keyword>
<dbReference type="Gene3D" id="3.40.710.10">
    <property type="entry name" value="DD-peptidase/beta-lactamase superfamily"/>
    <property type="match status" value="1"/>
</dbReference>
<evidence type="ECO:0000256" key="10">
    <source>
        <dbReference type="SAM" id="Phobius"/>
    </source>
</evidence>
<dbReference type="Gene3D" id="3.90.1310.10">
    <property type="entry name" value="Penicillin-binding protein 2a (Domain 2)"/>
    <property type="match status" value="1"/>
</dbReference>
<proteinExistence type="predicted"/>
<evidence type="ECO:0000313" key="14">
    <source>
        <dbReference type="Proteomes" id="UP000177943"/>
    </source>
</evidence>
<evidence type="ECO:0000313" key="13">
    <source>
        <dbReference type="EMBL" id="OHA28073.1"/>
    </source>
</evidence>
<evidence type="ECO:0000256" key="6">
    <source>
        <dbReference type="ARBA" id="ARBA00022984"/>
    </source>
</evidence>
<sequence>MWSAFKRLFRKKTKGGEIYPDEIFLDAQNLPAFDKNQFEGRLEKPISRRAIAMVGLVFLSGAALFGVRSWNLQVVHGKAYALRSEQNRLRHILIFGERGAIYDRHDELLVSNIPNTDPANFSIRSYPTSGGFSHLLGYVGYPSKDSAGFYYTSNIEGEEGIEKFYNAALAGKNGVELIEINALGKIETESVIYPPQNGDNLHLSVDREVQEKLYGEIESLAKQVGFEGGAGVIIDVESGEILAMTSYPEYDSGVIADGSDETTISKYLTDSKKPFLDRAASGLYTPGSIVKPFLAMGALEEGVIDPETSILSTGSISIPNPFDKTKRSVFTDWKAHGYVDMRQALAVSSNVYFYEVGGGFEGQKGLGIANIEKYMRLFGFGAEIPGQFFGDKKGVLPNPEWKALNFDGEVWRIGDTYNTAIGQYGVQVTPLQAARAIAAIANGGKLLNPSVLLGGSPDGRISEVLPFTEGYFKVVQEGMREAVLSGTAKGLDIPEVTVAAKTGTAELGSLKQYVNSWVIGFFPYEKPRYAFAVLMEKGPRDNLLGGLFVMRGMLDWMKVNAPEYVTNP</sequence>
<evidence type="ECO:0000256" key="4">
    <source>
        <dbReference type="ARBA" id="ARBA00022692"/>
    </source>
</evidence>
<reference evidence="13 14" key="1">
    <citation type="journal article" date="2016" name="Nat. Commun.">
        <title>Thousands of microbial genomes shed light on interconnected biogeochemical processes in an aquifer system.</title>
        <authorList>
            <person name="Anantharaman K."/>
            <person name="Brown C.T."/>
            <person name="Hug L.A."/>
            <person name="Sharon I."/>
            <person name="Castelle C.J."/>
            <person name="Probst A.J."/>
            <person name="Thomas B.C."/>
            <person name="Singh A."/>
            <person name="Wilkins M.J."/>
            <person name="Karaoz U."/>
            <person name="Brodie E.L."/>
            <person name="Williams K.H."/>
            <person name="Hubbard S.S."/>
            <person name="Banfield J.F."/>
        </authorList>
    </citation>
    <scope>NUCLEOTIDE SEQUENCE [LARGE SCALE GENOMIC DNA]</scope>
</reference>
<evidence type="ECO:0000256" key="1">
    <source>
        <dbReference type="ARBA" id="ARBA00004167"/>
    </source>
</evidence>
<dbReference type="Pfam" id="PF03717">
    <property type="entry name" value="PBP_dimer"/>
    <property type="match status" value="1"/>
</dbReference>